<feature type="compositionally biased region" description="Basic and acidic residues" evidence="1">
    <location>
        <begin position="38"/>
        <end position="49"/>
    </location>
</feature>
<gene>
    <name evidence="2" type="ORF">CVLEPA_LOCUS10042</name>
</gene>
<proteinExistence type="predicted"/>
<protein>
    <submittedName>
        <fullName evidence="2">Uncharacterized protein</fullName>
    </submittedName>
</protein>
<keyword evidence="3" id="KW-1185">Reference proteome</keyword>
<evidence type="ECO:0000313" key="2">
    <source>
        <dbReference type="EMBL" id="CAK8679792.1"/>
    </source>
</evidence>
<evidence type="ECO:0000256" key="1">
    <source>
        <dbReference type="SAM" id="MobiDB-lite"/>
    </source>
</evidence>
<evidence type="ECO:0000313" key="3">
    <source>
        <dbReference type="Proteomes" id="UP001642483"/>
    </source>
</evidence>
<feature type="region of interest" description="Disordered" evidence="1">
    <location>
        <begin position="15"/>
        <end position="49"/>
    </location>
</feature>
<accession>A0ABP0FMY1</accession>
<feature type="compositionally biased region" description="Polar residues" evidence="1">
    <location>
        <begin position="25"/>
        <end position="34"/>
    </location>
</feature>
<comment type="caution">
    <text evidence="2">The sequence shown here is derived from an EMBL/GenBank/DDBJ whole genome shotgun (WGS) entry which is preliminary data.</text>
</comment>
<reference evidence="2 3" key="1">
    <citation type="submission" date="2024-02" db="EMBL/GenBank/DDBJ databases">
        <authorList>
            <person name="Daric V."/>
            <person name="Darras S."/>
        </authorList>
    </citation>
    <scope>NUCLEOTIDE SEQUENCE [LARGE SCALE GENOMIC DNA]</scope>
</reference>
<organism evidence="2 3">
    <name type="scientific">Clavelina lepadiformis</name>
    <name type="common">Light-bulb sea squirt</name>
    <name type="synonym">Ascidia lepadiformis</name>
    <dbReference type="NCBI Taxonomy" id="159417"/>
    <lineage>
        <taxon>Eukaryota</taxon>
        <taxon>Metazoa</taxon>
        <taxon>Chordata</taxon>
        <taxon>Tunicata</taxon>
        <taxon>Ascidiacea</taxon>
        <taxon>Aplousobranchia</taxon>
        <taxon>Clavelinidae</taxon>
        <taxon>Clavelina</taxon>
    </lineage>
</organism>
<dbReference type="Proteomes" id="UP001642483">
    <property type="component" value="Unassembled WGS sequence"/>
</dbReference>
<dbReference type="EMBL" id="CAWYQH010000068">
    <property type="protein sequence ID" value="CAK8679792.1"/>
    <property type="molecule type" value="Genomic_DNA"/>
</dbReference>
<name>A0ABP0FMY1_CLALP</name>
<sequence length="112" mass="13064">MERARQVISIVRVRSSTKRRPTIRNPENPNQLSLRNGHRNDGPEIIDPREEIRSLERKVDGEVSSYELLEQTKLMGFDERTIKLIAALIDMEHLVGRYEDKLMCDYSNPRDG</sequence>